<evidence type="ECO:0000313" key="6">
    <source>
        <dbReference type="EMBL" id="GHH17955.1"/>
    </source>
</evidence>
<evidence type="ECO:0000256" key="1">
    <source>
        <dbReference type="ARBA" id="ARBA00007749"/>
    </source>
</evidence>
<dbReference type="Gene3D" id="3.60.15.10">
    <property type="entry name" value="Ribonuclease Z/Hydroxyacylglutathione hydrolase-like"/>
    <property type="match status" value="1"/>
</dbReference>
<dbReference type="InterPro" id="IPR001279">
    <property type="entry name" value="Metallo-B-lactamas"/>
</dbReference>
<keyword evidence="3 6" id="KW-0378">Hydrolase</keyword>
<dbReference type="PANTHER" id="PTHR42978:SF6">
    <property type="entry name" value="QUORUM-QUENCHING LACTONASE YTNP-RELATED"/>
    <property type="match status" value="1"/>
</dbReference>
<proteinExistence type="inferred from homology"/>
<comment type="similarity">
    <text evidence="1">Belongs to the metallo-beta-lactamase superfamily.</text>
</comment>
<dbReference type="Pfam" id="PF00753">
    <property type="entry name" value="Lactamase_B"/>
    <property type="match status" value="1"/>
</dbReference>
<sequence>MGVLVGITVGDIEIEAIGDGLIRLPLAFFPGLDPEAHPEVFDEDGTVHVPTGAYLIRGNGRTILVDTGLGPREFAFPQGMTPAKGDPTPPMGTGGDLAAALDKAGCPVGEIDTVFLTHLHNDHIGWIAPEGDLTFPRAQVVFGQLDWEALIEPAGTGDWPRVGMETARGAGLTEAISGDDVEIAPGIVARHAPGHTPGHYVLDITADDERLLLLGDVLHTPAQLTDTRVGFLGDVDPDLALRTRQRFLAEAEETGAIIAPAHFPDMGFLRL</sequence>
<dbReference type="Proteomes" id="UP000635387">
    <property type="component" value="Unassembled WGS sequence"/>
</dbReference>
<gene>
    <name evidence="6" type="ORF">GCM10017790_35500</name>
</gene>
<keyword evidence="4" id="KW-0862">Zinc</keyword>
<evidence type="ECO:0000313" key="7">
    <source>
        <dbReference type="Proteomes" id="UP000635387"/>
    </source>
</evidence>
<evidence type="ECO:0000256" key="3">
    <source>
        <dbReference type="ARBA" id="ARBA00022801"/>
    </source>
</evidence>
<keyword evidence="7" id="KW-1185">Reference proteome</keyword>
<organism evidence="6 7">
    <name type="scientific">Amycolatopsis oliviviridis</name>
    <dbReference type="NCBI Taxonomy" id="1471590"/>
    <lineage>
        <taxon>Bacteria</taxon>
        <taxon>Bacillati</taxon>
        <taxon>Actinomycetota</taxon>
        <taxon>Actinomycetes</taxon>
        <taxon>Pseudonocardiales</taxon>
        <taxon>Pseudonocardiaceae</taxon>
        <taxon>Amycolatopsis</taxon>
    </lineage>
</organism>
<reference evidence="7" key="1">
    <citation type="journal article" date="2019" name="Int. J. Syst. Evol. Microbiol.">
        <title>The Global Catalogue of Microorganisms (GCM) 10K type strain sequencing project: providing services to taxonomists for standard genome sequencing and annotation.</title>
        <authorList>
            <consortium name="The Broad Institute Genomics Platform"/>
            <consortium name="The Broad Institute Genome Sequencing Center for Infectious Disease"/>
            <person name="Wu L."/>
            <person name="Ma J."/>
        </authorList>
    </citation>
    <scope>NUCLEOTIDE SEQUENCE [LARGE SCALE GENOMIC DNA]</scope>
    <source>
        <strain evidence="7">CGMCC 4.7683</strain>
    </source>
</reference>
<dbReference type="PANTHER" id="PTHR42978">
    <property type="entry name" value="QUORUM-QUENCHING LACTONASE YTNP-RELATED-RELATED"/>
    <property type="match status" value="1"/>
</dbReference>
<evidence type="ECO:0000259" key="5">
    <source>
        <dbReference type="SMART" id="SM00849"/>
    </source>
</evidence>
<evidence type="ECO:0000256" key="4">
    <source>
        <dbReference type="ARBA" id="ARBA00022833"/>
    </source>
</evidence>
<dbReference type="SUPFAM" id="SSF56281">
    <property type="entry name" value="Metallo-hydrolase/oxidoreductase"/>
    <property type="match status" value="1"/>
</dbReference>
<feature type="domain" description="Metallo-beta-lactamase" evidence="5">
    <location>
        <begin position="50"/>
        <end position="262"/>
    </location>
</feature>
<protein>
    <submittedName>
        <fullName evidence="6">MBL fold hydrolase</fullName>
    </submittedName>
</protein>
<dbReference type="InterPro" id="IPR051013">
    <property type="entry name" value="MBL_superfamily_lactonases"/>
</dbReference>
<comment type="caution">
    <text evidence="6">The sequence shown here is derived from an EMBL/GenBank/DDBJ whole genome shotgun (WGS) entry which is preliminary data.</text>
</comment>
<evidence type="ECO:0000256" key="2">
    <source>
        <dbReference type="ARBA" id="ARBA00022723"/>
    </source>
</evidence>
<dbReference type="InterPro" id="IPR036866">
    <property type="entry name" value="RibonucZ/Hydroxyglut_hydro"/>
</dbReference>
<accession>A0ABQ3LTS4</accession>
<dbReference type="EMBL" id="BNAY01000003">
    <property type="protein sequence ID" value="GHH17955.1"/>
    <property type="molecule type" value="Genomic_DNA"/>
</dbReference>
<dbReference type="GO" id="GO:0016787">
    <property type="term" value="F:hydrolase activity"/>
    <property type="evidence" value="ECO:0007669"/>
    <property type="project" value="UniProtKB-KW"/>
</dbReference>
<dbReference type="SMART" id="SM00849">
    <property type="entry name" value="Lactamase_B"/>
    <property type="match status" value="1"/>
</dbReference>
<name>A0ABQ3LTS4_9PSEU</name>
<keyword evidence="2" id="KW-0479">Metal-binding</keyword>